<sequence length="236" mass="26374">MAKAQMKPSNSKRPLELRDMGGTKQEKETRGATSAKVSTGHNSRRDTSVEDRQPTVVSSDYEHDWTCDEDIPDTWETLMDTKEAQAKPCPNKEKEKTSQGPQDDKGRPQSNQQVRQEQREHLVNHQEETATVQDPQSGGSVTAETLRKLPKIDKSLMKTLMTLAVEDRGKEHLLDKILTDFTRLKSVALEATQEVARLEGALKNQQKEGSSGSSYADAAARGKSKTSEENEFTEFL</sequence>
<gene>
    <name evidence="2" type="ORF">HPB52_017488</name>
</gene>
<accession>A0A9D4SXB0</accession>
<feature type="compositionally biased region" description="Basic and acidic residues" evidence="1">
    <location>
        <begin position="116"/>
        <end position="128"/>
    </location>
</feature>
<dbReference type="AlphaFoldDB" id="A0A9D4SXB0"/>
<organism evidence="2 3">
    <name type="scientific">Rhipicephalus sanguineus</name>
    <name type="common">Brown dog tick</name>
    <name type="synonym">Ixodes sanguineus</name>
    <dbReference type="NCBI Taxonomy" id="34632"/>
    <lineage>
        <taxon>Eukaryota</taxon>
        <taxon>Metazoa</taxon>
        <taxon>Ecdysozoa</taxon>
        <taxon>Arthropoda</taxon>
        <taxon>Chelicerata</taxon>
        <taxon>Arachnida</taxon>
        <taxon>Acari</taxon>
        <taxon>Parasitiformes</taxon>
        <taxon>Ixodida</taxon>
        <taxon>Ixodoidea</taxon>
        <taxon>Ixodidae</taxon>
        <taxon>Rhipicephalinae</taxon>
        <taxon>Rhipicephalus</taxon>
        <taxon>Rhipicephalus</taxon>
    </lineage>
</organism>
<reference evidence="2" key="1">
    <citation type="journal article" date="2020" name="Cell">
        <title>Large-Scale Comparative Analyses of Tick Genomes Elucidate Their Genetic Diversity and Vector Capacities.</title>
        <authorList>
            <consortium name="Tick Genome and Microbiome Consortium (TIGMIC)"/>
            <person name="Jia N."/>
            <person name="Wang J."/>
            <person name="Shi W."/>
            <person name="Du L."/>
            <person name="Sun Y."/>
            <person name="Zhan W."/>
            <person name="Jiang J.F."/>
            <person name="Wang Q."/>
            <person name="Zhang B."/>
            <person name="Ji P."/>
            <person name="Bell-Sakyi L."/>
            <person name="Cui X.M."/>
            <person name="Yuan T.T."/>
            <person name="Jiang B.G."/>
            <person name="Yang W.F."/>
            <person name="Lam T.T."/>
            <person name="Chang Q.C."/>
            <person name="Ding S.J."/>
            <person name="Wang X.J."/>
            <person name="Zhu J.G."/>
            <person name="Ruan X.D."/>
            <person name="Zhao L."/>
            <person name="Wei J.T."/>
            <person name="Ye R.Z."/>
            <person name="Que T.C."/>
            <person name="Du C.H."/>
            <person name="Zhou Y.H."/>
            <person name="Cheng J.X."/>
            <person name="Dai P.F."/>
            <person name="Guo W.B."/>
            <person name="Han X.H."/>
            <person name="Huang E.J."/>
            <person name="Li L.F."/>
            <person name="Wei W."/>
            <person name="Gao Y.C."/>
            <person name="Liu J.Z."/>
            <person name="Shao H.Z."/>
            <person name="Wang X."/>
            <person name="Wang C.C."/>
            <person name="Yang T.C."/>
            <person name="Huo Q.B."/>
            <person name="Li W."/>
            <person name="Chen H.Y."/>
            <person name="Chen S.E."/>
            <person name="Zhou L.G."/>
            <person name="Ni X.B."/>
            <person name="Tian J.H."/>
            <person name="Sheng Y."/>
            <person name="Liu T."/>
            <person name="Pan Y.S."/>
            <person name="Xia L.Y."/>
            <person name="Li J."/>
            <person name="Zhao F."/>
            <person name="Cao W.C."/>
        </authorList>
    </citation>
    <scope>NUCLEOTIDE SEQUENCE</scope>
    <source>
        <strain evidence="2">Rsan-2018</strain>
    </source>
</reference>
<feature type="region of interest" description="Disordered" evidence="1">
    <location>
        <begin position="202"/>
        <end position="236"/>
    </location>
</feature>
<dbReference type="Proteomes" id="UP000821837">
    <property type="component" value="Unassembled WGS sequence"/>
</dbReference>
<evidence type="ECO:0000313" key="2">
    <source>
        <dbReference type="EMBL" id="KAH7957322.1"/>
    </source>
</evidence>
<feature type="compositionally biased region" description="Low complexity" evidence="1">
    <location>
        <begin position="209"/>
        <end position="221"/>
    </location>
</feature>
<feature type="compositionally biased region" description="Basic and acidic residues" evidence="1">
    <location>
        <begin position="43"/>
        <end position="53"/>
    </location>
</feature>
<evidence type="ECO:0000256" key="1">
    <source>
        <dbReference type="SAM" id="MobiDB-lite"/>
    </source>
</evidence>
<feature type="compositionally biased region" description="Polar residues" evidence="1">
    <location>
        <begin position="31"/>
        <end position="41"/>
    </location>
</feature>
<proteinExistence type="predicted"/>
<comment type="caution">
    <text evidence="2">The sequence shown here is derived from an EMBL/GenBank/DDBJ whole genome shotgun (WGS) entry which is preliminary data.</text>
</comment>
<feature type="compositionally biased region" description="Basic and acidic residues" evidence="1">
    <location>
        <begin position="13"/>
        <end position="30"/>
    </location>
</feature>
<keyword evidence="3" id="KW-1185">Reference proteome</keyword>
<evidence type="ECO:0000313" key="3">
    <source>
        <dbReference type="Proteomes" id="UP000821837"/>
    </source>
</evidence>
<protein>
    <submittedName>
        <fullName evidence="2">Uncharacterized protein</fullName>
    </submittedName>
</protein>
<feature type="compositionally biased region" description="Polar residues" evidence="1">
    <location>
        <begin position="129"/>
        <end position="143"/>
    </location>
</feature>
<dbReference type="EMBL" id="JABSTV010001250">
    <property type="protein sequence ID" value="KAH7957322.1"/>
    <property type="molecule type" value="Genomic_DNA"/>
</dbReference>
<reference evidence="2" key="2">
    <citation type="submission" date="2021-09" db="EMBL/GenBank/DDBJ databases">
        <authorList>
            <person name="Jia N."/>
            <person name="Wang J."/>
            <person name="Shi W."/>
            <person name="Du L."/>
            <person name="Sun Y."/>
            <person name="Zhan W."/>
            <person name="Jiang J."/>
            <person name="Wang Q."/>
            <person name="Zhang B."/>
            <person name="Ji P."/>
            <person name="Sakyi L.B."/>
            <person name="Cui X."/>
            <person name="Yuan T."/>
            <person name="Jiang B."/>
            <person name="Yang W."/>
            <person name="Lam T.T.-Y."/>
            <person name="Chang Q."/>
            <person name="Ding S."/>
            <person name="Wang X."/>
            <person name="Zhu J."/>
            <person name="Ruan X."/>
            <person name="Zhao L."/>
            <person name="Wei J."/>
            <person name="Que T."/>
            <person name="Du C."/>
            <person name="Cheng J."/>
            <person name="Dai P."/>
            <person name="Han X."/>
            <person name="Huang E."/>
            <person name="Gao Y."/>
            <person name="Liu J."/>
            <person name="Shao H."/>
            <person name="Ye R."/>
            <person name="Li L."/>
            <person name="Wei W."/>
            <person name="Wang X."/>
            <person name="Wang C."/>
            <person name="Huo Q."/>
            <person name="Li W."/>
            <person name="Guo W."/>
            <person name="Chen H."/>
            <person name="Chen S."/>
            <person name="Zhou L."/>
            <person name="Zhou L."/>
            <person name="Ni X."/>
            <person name="Tian J."/>
            <person name="Zhou Y."/>
            <person name="Sheng Y."/>
            <person name="Liu T."/>
            <person name="Pan Y."/>
            <person name="Xia L."/>
            <person name="Li J."/>
            <person name="Zhao F."/>
            <person name="Cao W."/>
        </authorList>
    </citation>
    <scope>NUCLEOTIDE SEQUENCE</scope>
    <source>
        <strain evidence="2">Rsan-2018</strain>
        <tissue evidence="2">Larvae</tissue>
    </source>
</reference>
<feature type="region of interest" description="Disordered" evidence="1">
    <location>
        <begin position="1"/>
        <end position="147"/>
    </location>
</feature>
<name>A0A9D4SXB0_RHISA</name>
<feature type="compositionally biased region" description="Basic and acidic residues" evidence="1">
    <location>
        <begin position="79"/>
        <end position="107"/>
    </location>
</feature>